<dbReference type="SMART" id="SM00895">
    <property type="entry name" value="FCD"/>
    <property type="match status" value="1"/>
</dbReference>
<dbReference type="InterPro" id="IPR036388">
    <property type="entry name" value="WH-like_DNA-bd_sf"/>
</dbReference>
<evidence type="ECO:0000313" key="6">
    <source>
        <dbReference type="Proteomes" id="UP001235760"/>
    </source>
</evidence>
<keyword evidence="3" id="KW-0804">Transcription</keyword>
<dbReference type="SMART" id="SM00345">
    <property type="entry name" value="HTH_GNTR"/>
    <property type="match status" value="1"/>
</dbReference>
<dbReference type="SUPFAM" id="SSF48008">
    <property type="entry name" value="GntR ligand-binding domain-like"/>
    <property type="match status" value="1"/>
</dbReference>
<dbReference type="RefSeq" id="WP_305750898.1">
    <property type="nucleotide sequence ID" value="NZ_JAUZEE010000011.1"/>
</dbReference>
<evidence type="ECO:0000259" key="4">
    <source>
        <dbReference type="PROSITE" id="PS50949"/>
    </source>
</evidence>
<organism evidence="5 6">
    <name type="scientific">Leptothrix discophora</name>
    <dbReference type="NCBI Taxonomy" id="89"/>
    <lineage>
        <taxon>Bacteria</taxon>
        <taxon>Pseudomonadati</taxon>
        <taxon>Pseudomonadota</taxon>
        <taxon>Betaproteobacteria</taxon>
        <taxon>Burkholderiales</taxon>
        <taxon>Sphaerotilaceae</taxon>
        <taxon>Leptothrix</taxon>
    </lineage>
</organism>
<proteinExistence type="predicted"/>
<evidence type="ECO:0000256" key="3">
    <source>
        <dbReference type="ARBA" id="ARBA00023163"/>
    </source>
</evidence>
<keyword evidence="2" id="KW-0238">DNA-binding</keyword>
<dbReference type="Gene3D" id="1.10.10.10">
    <property type="entry name" value="Winged helix-like DNA-binding domain superfamily/Winged helix DNA-binding domain"/>
    <property type="match status" value="1"/>
</dbReference>
<evidence type="ECO:0000313" key="5">
    <source>
        <dbReference type="EMBL" id="MDP4302356.1"/>
    </source>
</evidence>
<dbReference type="Pfam" id="PF00392">
    <property type="entry name" value="GntR"/>
    <property type="match status" value="1"/>
</dbReference>
<dbReference type="PROSITE" id="PS50949">
    <property type="entry name" value="HTH_GNTR"/>
    <property type="match status" value="1"/>
</dbReference>
<keyword evidence="1" id="KW-0805">Transcription regulation</keyword>
<sequence>MSLPPLAGRPRRAAAAASKDDIHARIYTAIVEHRLLPGTKLTEERVAELFHVSRTQVRGVLQRLAVEQLVTLIPNRGAFVTTPSAAEALDVLEVRRTLEPGIVRRLLRRLALGQARDAVRRLRALVEREHQAHARGDRRAAVRLSGEFHVLLAELSGSGISHRMMRELTPLTCLAILSFEAPTAAACPNDEHTRLIDAIEAGDAERACHLMDHHLAHIAQALGLLADDGPEPVPDDDDLATVLLG</sequence>
<evidence type="ECO:0000256" key="2">
    <source>
        <dbReference type="ARBA" id="ARBA00023125"/>
    </source>
</evidence>
<dbReference type="InterPro" id="IPR011711">
    <property type="entry name" value="GntR_C"/>
</dbReference>
<dbReference type="SUPFAM" id="SSF46785">
    <property type="entry name" value="Winged helix' DNA-binding domain"/>
    <property type="match status" value="1"/>
</dbReference>
<dbReference type="Proteomes" id="UP001235760">
    <property type="component" value="Unassembled WGS sequence"/>
</dbReference>
<dbReference type="InterPro" id="IPR000524">
    <property type="entry name" value="Tscrpt_reg_HTH_GntR"/>
</dbReference>
<gene>
    <name evidence="5" type="ORF">Q8X39_17095</name>
</gene>
<dbReference type="EMBL" id="JAUZEE010000011">
    <property type="protein sequence ID" value="MDP4302356.1"/>
    <property type="molecule type" value="Genomic_DNA"/>
</dbReference>
<evidence type="ECO:0000256" key="1">
    <source>
        <dbReference type="ARBA" id="ARBA00023015"/>
    </source>
</evidence>
<keyword evidence="6" id="KW-1185">Reference proteome</keyword>
<feature type="domain" description="HTH gntR-type" evidence="4">
    <location>
        <begin position="16"/>
        <end position="83"/>
    </location>
</feature>
<reference evidence="5 6" key="1">
    <citation type="submission" date="2023-08" db="EMBL/GenBank/DDBJ databases">
        <authorList>
            <person name="Roldan D.M."/>
            <person name="Menes R.J."/>
        </authorList>
    </citation>
    <scope>NUCLEOTIDE SEQUENCE [LARGE SCALE GENOMIC DNA]</scope>
    <source>
        <strain evidence="5 6">CCM 2812</strain>
    </source>
</reference>
<protein>
    <submittedName>
        <fullName evidence="5">GntR family transcriptional regulator</fullName>
    </submittedName>
</protein>
<dbReference type="Gene3D" id="1.20.120.530">
    <property type="entry name" value="GntR ligand-binding domain-like"/>
    <property type="match status" value="1"/>
</dbReference>
<dbReference type="PANTHER" id="PTHR43537">
    <property type="entry name" value="TRANSCRIPTIONAL REGULATOR, GNTR FAMILY"/>
    <property type="match status" value="1"/>
</dbReference>
<dbReference type="Pfam" id="PF07729">
    <property type="entry name" value="FCD"/>
    <property type="match status" value="1"/>
</dbReference>
<dbReference type="InterPro" id="IPR036390">
    <property type="entry name" value="WH_DNA-bd_sf"/>
</dbReference>
<accession>A0ABT9G792</accession>
<name>A0ABT9G792_LEPDI</name>
<dbReference type="InterPro" id="IPR008920">
    <property type="entry name" value="TF_FadR/GntR_C"/>
</dbReference>
<dbReference type="PANTHER" id="PTHR43537:SF53">
    <property type="entry name" value="HTH-TYPE TRANSCRIPTIONAL REPRESSOR NANR"/>
    <property type="match status" value="1"/>
</dbReference>
<comment type="caution">
    <text evidence="5">The sequence shown here is derived from an EMBL/GenBank/DDBJ whole genome shotgun (WGS) entry which is preliminary data.</text>
</comment>